<dbReference type="AlphaFoldDB" id="A0A8J2P9K9"/>
<name>A0A8J2P9K9_9HEXA</name>
<feature type="domain" description="(+)RNA virus helicase C-terminal" evidence="1">
    <location>
        <begin position="1"/>
        <end position="195"/>
    </location>
</feature>
<evidence type="ECO:0000259" key="1">
    <source>
        <dbReference type="PROSITE" id="PS51657"/>
    </source>
</evidence>
<gene>
    <name evidence="2" type="ORF">AFUS01_LOCUS24812</name>
</gene>
<protein>
    <recommendedName>
        <fullName evidence="1">(+)RNA virus helicase C-terminal domain-containing protein</fullName>
    </recommendedName>
</protein>
<sequence length="420" mass="48353">MMKSRAKRAVLIGDDRQIKYINRSPLRKTQYQLIPNQLIDEKEHLSTSYRCTLTTAKLLTDLYDGGMYSTSVVHSEMEIFDYYSVDTIPRVSGAQYLVFTQHEKAILENRKFKVNTIHEYQGKQNDHVIIVRLNKQRNPVYESLSHVIVALSRHRKKLDYHTVDSKDLLSSFIHRTSNFTIHDYRSVRKGDGEIPWKNHNEHTLDYRNSNINYILNITQKGAQNDQSVLSQLNRTEVEIKTTVVSVGIGKGSYPAQLDTGATPNVISEETAKYLMENHSEDMDYIPLSEPVSCVLANEQIVETAHYALVPTIRFGKHTLKIPFYVMKNCNQVFLIGMQTMIQLGIDPRIHEGVAYCQPTPKHDIDSIPFLKPEEYVTKLKLNHVSIQQSYLPDTYMLLNRANTLRKYYKLPEGVTDTGPE</sequence>
<dbReference type="OrthoDB" id="9995375at2759"/>
<dbReference type="EMBL" id="CAJVCH010313179">
    <property type="protein sequence ID" value="CAG7786237.1"/>
    <property type="molecule type" value="Genomic_DNA"/>
</dbReference>
<evidence type="ECO:0000313" key="3">
    <source>
        <dbReference type="Proteomes" id="UP000708208"/>
    </source>
</evidence>
<dbReference type="PROSITE" id="PS51657">
    <property type="entry name" value="PSRV_HELICASE"/>
    <property type="match status" value="1"/>
</dbReference>
<dbReference type="Proteomes" id="UP000708208">
    <property type="component" value="Unassembled WGS sequence"/>
</dbReference>
<organism evidence="2 3">
    <name type="scientific">Allacma fusca</name>
    <dbReference type="NCBI Taxonomy" id="39272"/>
    <lineage>
        <taxon>Eukaryota</taxon>
        <taxon>Metazoa</taxon>
        <taxon>Ecdysozoa</taxon>
        <taxon>Arthropoda</taxon>
        <taxon>Hexapoda</taxon>
        <taxon>Collembola</taxon>
        <taxon>Symphypleona</taxon>
        <taxon>Sminthuridae</taxon>
        <taxon>Allacma</taxon>
    </lineage>
</organism>
<keyword evidence="3" id="KW-1185">Reference proteome</keyword>
<dbReference type="GO" id="GO:0005524">
    <property type="term" value="F:ATP binding"/>
    <property type="evidence" value="ECO:0007669"/>
    <property type="project" value="InterPro"/>
</dbReference>
<reference evidence="2" key="1">
    <citation type="submission" date="2021-06" db="EMBL/GenBank/DDBJ databases">
        <authorList>
            <person name="Hodson N. C."/>
            <person name="Mongue J. A."/>
            <person name="Jaron S. K."/>
        </authorList>
    </citation>
    <scope>NUCLEOTIDE SEQUENCE</scope>
</reference>
<feature type="non-terminal residue" evidence="2">
    <location>
        <position position="420"/>
    </location>
</feature>
<dbReference type="CDD" id="cd00303">
    <property type="entry name" value="retropepsin_like"/>
    <property type="match status" value="1"/>
</dbReference>
<dbReference type="InterPro" id="IPR027351">
    <property type="entry name" value="(+)RNA_virus_helicase_core_dom"/>
</dbReference>
<comment type="caution">
    <text evidence="2">The sequence shown here is derived from an EMBL/GenBank/DDBJ whole genome shotgun (WGS) entry which is preliminary data.</text>
</comment>
<dbReference type="Pfam" id="PF01443">
    <property type="entry name" value="Viral_helicase1"/>
    <property type="match status" value="1"/>
</dbReference>
<dbReference type="Pfam" id="PF13650">
    <property type="entry name" value="Asp_protease_2"/>
    <property type="match status" value="1"/>
</dbReference>
<evidence type="ECO:0000313" key="2">
    <source>
        <dbReference type="EMBL" id="CAG7786237.1"/>
    </source>
</evidence>
<accession>A0A8J2P9K9</accession>
<proteinExistence type="predicted"/>